<name>A0ACB9CMJ1_ARCLA</name>
<gene>
    <name evidence="1" type="ORF">L6452_15040</name>
</gene>
<dbReference type="Proteomes" id="UP001055879">
    <property type="component" value="Linkage Group LG04"/>
</dbReference>
<comment type="caution">
    <text evidence="1">The sequence shown here is derived from an EMBL/GenBank/DDBJ whole genome shotgun (WGS) entry which is preliminary data.</text>
</comment>
<reference evidence="1 2" key="2">
    <citation type="journal article" date="2022" name="Mol. Ecol. Resour.">
        <title>The genomes of chicory, endive, great burdock and yacon provide insights into Asteraceae paleo-polyploidization history and plant inulin production.</title>
        <authorList>
            <person name="Fan W."/>
            <person name="Wang S."/>
            <person name="Wang H."/>
            <person name="Wang A."/>
            <person name="Jiang F."/>
            <person name="Liu H."/>
            <person name="Zhao H."/>
            <person name="Xu D."/>
            <person name="Zhang Y."/>
        </authorList>
    </citation>
    <scope>NUCLEOTIDE SEQUENCE [LARGE SCALE GENOMIC DNA]</scope>
    <source>
        <strain evidence="2">cv. Niubang</strain>
    </source>
</reference>
<reference evidence="2" key="1">
    <citation type="journal article" date="2022" name="Mol. Ecol. Resour.">
        <title>The genomes of chicory, endive, great burdock and yacon provide insights into Asteraceae palaeo-polyploidization history and plant inulin production.</title>
        <authorList>
            <person name="Fan W."/>
            <person name="Wang S."/>
            <person name="Wang H."/>
            <person name="Wang A."/>
            <person name="Jiang F."/>
            <person name="Liu H."/>
            <person name="Zhao H."/>
            <person name="Xu D."/>
            <person name="Zhang Y."/>
        </authorList>
    </citation>
    <scope>NUCLEOTIDE SEQUENCE [LARGE SCALE GENOMIC DNA]</scope>
    <source>
        <strain evidence="2">cv. Niubang</strain>
    </source>
</reference>
<sequence length="79" mass="8915">MLLSMVSTARVNTTQSINAAYVIKNSHGRMTAGWTEDYGKLGDNNRRYSEDILLINQPQGIDPNSREVEFVLKESILQD</sequence>
<evidence type="ECO:0000313" key="2">
    <source>
        <dbReference type="Proteomes" id="UP001055879"/>
    </source>
</evidence>
<evidence type="ECO:0000313" key="1">
    <source>
        <dbReference type="EMBL" id="KAI3735539.1"/>
    </source>
</evidence>
<organism evidence="1 2">
    <name type="scientific">Arctium lappa</name>
    <name type="common">Greater burdock</name>
    <name type="synonym">Lappa major</name>
    <dbReference type="NCBI Taxonomy" id="4217"/>
    <lineage>
        <taxon>Eukaryota</taxon>
        <taxon>Viridiplantae</taxon>
        <taxon>Streptophyta</taxon>
        <taxon>Embryophyta</taxon>
        <taxon>Tracheophyta</taxon>
        <taxon>Spermatophyta</taxon>
        <taxon>Magnoliopsida</taxon>
        <taxon>eudicotyledons</taxon>
        <taxon>Gunneridae</taxon>
        <taxon>Pentapetalae</taxon>
        <taxon>asterids</taxon>
        <taxon>campanulids</taxon>
        <taxon>Asterales</taxon>
        <taxon>Asteraceae</taxon>
        <taxon>Carduoideae</taxon>
        <taxon>Cardueae</taxon>
        <taxon>Arctiinae</taxon>
        <taxon>Arctium</taxon>
    </lineage>
</organism>
<dbReference type="EMBL" id="CM042050">
    <property type="protein sequence ID" value="KAI3735539.1"/>
    <property type="molecule type" value="Genomic_DNA"/>
</dbReference>
<protein>
    <submittedName>
        <fullName evidence="1">Uncharacterized protein</fullName>
    </submittedName>
</protein>
<keyword evidence="2" id="KW-1185">Reference proteome</keyword>
<proteinExistence type="predicted"/>
<accession>A0ACB9CMJ1</accession>